<dbReference type="AlphaFoldDB" id="A0A1V0B9R6"/>
<dbReference type="KEGG" id="ppha:BVH74_01915"/>
<organism evidence="2 3">
    <name type="scientific">Halopseudomonas phragmitis</name>
    <dbReference type="NCBI Taxonomy" id="1931241"/>
    <lineage>
        <taxon>Bacteria</taxon>
        <taxon>Pseudomonadati</taxon>
        <taxon>Pseudomonadota</taxon>
        <taxon>Gammaproteobacteria</taxon>
        <taxon>Pseudomonadales</taxon>
        <taxon>Pseudomonadaceae</taxon>
        <taxon>Halopseudomonas</taxon>
    </lineage>
</organism>
<feature type="domain" description="Haemin-degrading HemS/ChuX" evidence="1">
    <location>
        <begin position="223"/>
        <end position="353"/>
    </location>
</feature>
<name>A0A1V0B9R6_9GAMM</name>
<proteinExistence type="predicted"/>
<keyword evidence="3" id="KW-1185">Reference proteome</keyword>
<evidence type="ECO:0000259" key="1">
    <source>
        <dbReference type="Pfam" id="PF05171"/>
    </source>
</evidence>
<gene>
    <name evidence="2" type="ORF">BVH74_01915</name>
</gene>
<dbReference type="STRING" id="1931241.BVH74_01915"/>
<dbReference type="CDD" id="cd16830">
    <property type="entry name" value="HemS-like_N"/>
    <property type="match status" value="1"/>
</dbReference>
<evidence type="ECO:0000313" key="3">
    <source>
        <dbReference type="Proteomes" id="UP000243488"/>
    </source>
</evidence>
<accession>A0A1V0B9R6</accession>
<dbReference type="EMBL" id="CP020100">
    <property type="protein sequence ID" value="AQZ96678.1"/>
    <property type="molecule type" value="Genomic_DNA"/>
</dbReference>
<dbReference type="Gene3D" id="3.40.1570.10">
    <property type="entry name" value="HemS/ChuS/ChuX like domains"/>
    <property type="match status" value="2"/>
</dbReference>
<dbReference type="SUPFAM" id="SSF144064">
    <property type="entry name" value="Heme iron utilization protein-like"/>
    <property type="match status" value="1"/>
</dbReference>
<evidence type="ECO:0000313" key="2">
    <source>
        <dbReference type="EMBL" id="AQZ96678.1"/>
    </source>
</evidence>
<dbReference type="GO" id="GO:0006826">
    <property type="term" value="P:iron ion transport"/>
    <property type="evidence" value="ECO:0007669"/>
    <property type="project" value="InterPro"/>
</dbReference>
<feature type="domain" description="Haemin-degrading HemS/ChuX" evidence="1">
    <location>
        <begin position="41"/>
        <end position="171"/>
    </location>
</feature>
<dbReference type="Proteomes" id="UP000243488">
    <property type="component" value="Chromosome"/>
</dbReference>
<sequence>MNMMTQQATPAFAGQDLLDAWQQLRESQPRLRIREAAVHLNVSEAELLYASQGERVVRLKPDWTALMEALPGMGELMALTRNDYCVHERHGRYDNINLSRNGQMGLVVNPDIDLRLFMTDWSSLFAVSEPLADGKWRRSLQVFDRYGQAVHKIYLTDASDLLGWVRLTEQLRDDSTEALAIEQRPLPQLPRADAEVDQPALASDWAALKDTHHFFAMLRKHQLTRTQALRLAGSEWAERLAPGALVESLERAAETGLEIMVFVGNPGCIQIHTGPVKRLVRTGEWFNVLDPAFNLHLRDGAISELWRVRKPTADGIVSSLEAYDSQGELIVQLFGARKPGKPELSAWRELVESHVAA</sequence>
<dbReference type="Pfam" id="PF05171">
    <property type="entry name" value="HemS"/>
    <property type="match status" value="2"/>
</dbReference>
<dbReference type="CDD" id="cd16831">
    <property type="entry name" value="HemS-like_C"/>
    <property type="match status" value="1"/>
</dbReference>
<dbReference type="InterPro" id="IPR007845">
    <property type="entry name" value="HemS/ChuX_dom"/>
</dbReference>
<dbReference type="InterPro" id="IPR053733">
    <property type="entry name" value="Heme_Transport_Util_sf"/>
</dbReference>
<protein>
    <submittedName>
        <fullName evidence="2">Hemin-degrading factor</fullName>
    </submittedName>
</protein>
<reference evidence="2 3" key="1">
    <citation type="submission" date="2017-03" db="EMBL/GenBank/DDBJ databases">
        <title>Complete genome sequence of the novel DNRA strain Pseudomonas sp. S-6-2 isolated from Chinese polluted river sediment. Journal of Biotechnology.</title>
        <authorList>
            <person name="Li J."/>
            <person name="Xiang F."/>
            <person name="Wang L."/>
            <person name="Xi L."/>
            <person name="Liu J."/>
        </authorList>
    </citation>
    <scope>NUCLEOTIDE SEQUENCE [LARGE SCALE GENOMIC DNA]</scope>
    <source>
        <strain evidence="2 3">S-6-2</strain>
    </source>
</reference>
<dbReference type="RefSeq" id="WP_080051586.1">
    <property type="nucleotide sequence ID" value="NZ_CP020100.1"/>
</dbReference>